<evidence type="ECO:0000313" key="2">
    <source>
        <dbReference type="EMBL" id="KAF1939255.1"/>
    </source>
</evidence>
<proteinExistence type="predicted"/>
<protein>
    <submittedName>
        <fullName evidence="2">Uncharacterized protein</fullName>
    </submittedName>
</protein>
<dbReference type="EMBL" id="ML976085">
    <property type="protein sequence ID" value="KAF1939255.1"/>
    <property type="molecule type" value="Genomic_DNA"/>
</dbReference>
<keyword evidence="3" id="KW-1185">Reference proteome</keyword>
<sequence length="373" mass="42586">MGLAPIERLPVELLQPIFIASGHNVALLKASQNLAARLSSKRIYHSACDYHLIEVRGMRAEQSAAQTYIFTSKWMTWEFFKSWILRRFGPKGCLCGLTPDKGCFDAQWPPNFEDATKMVFSRSHLPRLAFVTGRIPKKLLRGPWNQEKVEFLRFLLWITSMTVDWAEAEAHQTAIEGRKQAMLEKNLEAAELFNHNRRLGKTANLETVRFAVMEAECDRSIVYDTLLVANMWATNGSARHCAKLHGWCEARTAEGDPKGQWLRTKLKESRIFRSQREADDEDGPGYSSDRDLELDPETRDYDDGSGDHLTVNNLEWNKVSDLWFSSESHAFLLSHLLDSCFSLRLRVSLSLRTALGPSNPEESSIPFKNAYGW</sequence>
<organism evidence="2 3">
    <name type="scientific">Clathrospora elynae</name>
    <dbReference type="NCBI Taxonomy" id="706981"/>
    <lineage>
        <taxon>Eukaryota</taxon>
        <taxon>Fungi</taxon>
        <taxon>Dikarya</taxon>
        <taxon>Ascomycota</taxon>
        <taxon>Pezizomycotina</taxon>
        <taxon>Dothideomycetes</taxon>
        <taxon>Pleosporomycetidae</taxon>
        <taxon>Pleosporales</taxon>
        <taxon>Diademaceae</taxon>
        <taxon>Clathrospora</taxon>
    </lineage>
</organism>
<evidence type="ECO:0000313" key="3">
    <source>
        <dbReference type="Proteomes" id="UP000800038"/>
    </source>
</evidence>
<dbReference type="Proteomes" id="UP000800038">
    <property type="component" value="Unassembled WGS sequence"/>
</dbReference>
<reference evidence="2" key="1">
    <citation type="journal article" date="2020" name="Stud. Mycol.">
        <title>101 Dothideomycetes genomes: a test case for predicting lifestyles and emergence of pathogens.</title>
        <authorList>
            <person name="Haridas S."/>
            <person name="Albert R."/>
            <person name="Binder M."/>
            <person name="Bloem J."/>
            <person name="Labutti K."/>
            <person name="Salamov A."/>
            <person name="Andreopoulos B."/>
            <person name="Baker S."/>
            <person name="Barry K."/>
            <person name="Bills G."/>
            <person name="Bluhm B."/>
            <person name="Cannon C."/>
            <person name="Castanera R."/>
            <person name="Culley D."/>
            <person name="Daum C."/>
            <person name="Ezra D."/>
            <person name="Gonzalez J."/>
            <person name="Henrissat B."/>
            <person name="Kuo A."/>
            <person name="Liang C."/>
            <person name="Lipzen A."/>
            <person name="Lutzoni F."/>
            <person name="Magnuson J."/>
            <person name="Mondo S."/>
            <person name="Nolan M."/>
            <person name="Ohm R."/>
            <person name="Pangilinan J."/>
            <person name="Park H.-J."/>
            <person name="Ramirez L."/>
            <person name="Alfaro M."/>
            <person name="Sun H."/>
            <person name="Tritt A."/>
            <person name="Yoshinaga Y."/>
            <person name="Zwiers L.-H."/>
            <person name="Turgeon B."/>
            <person name="Goodwin S."/>
            <person name="Spatafora J."/>
            <person name="Crous P."/>
            <person name="Grigoriev I."/>
        </authorList>
    </citation>
    <scope>NUCLEOTIDE SEQUENCE</scope>
    <source>
        <strain evidence="2">CBS 161.51</strain>
    </source>
</reference>
<dbReference type="AlphaFoldDB" id="A0A6A5SF43"/>
<gene>
    <name evidence="2" type="ORF">EJ02DRAFT_259668</name>
</gene>
<feature type="compositionally biased region" description="Basic and acidic residues" evidence="1">
    <location>
        <begin position="288"/>
        <end position="306"/>
    </location>
</feature>
<name>A0A6A5SF43_9PLEO</name>
<evidence type="ECO:0000256" key="1">
    <source>
        <dbReference type="SAM" id="MobiDB-lite"/>
    </source>
</evidence>
<accession>A0A6A5SF43</accession>
<feature type="region of interest" description="Disordered" evidence="1">
    <location>
        <begin position="273"/>
        <end position="306"/>
    </location>
</feature>
<dbReference type="OrthoDB" id="4167490at2759"/>